<dbReference type="Proteomes" id="UP000030752">
    <property type="component" value="Unassembled WGS sequence"/>
</dbReference>
<protein>
    <submittedName>
        <fullName evidence="1">Uncharacterized protein</fullName>
    </submittedName>
</protein>
<name>W2SDS7_CYPE1</name>
<dbReference type="EMBL" id="KB822711">
    <property type="protein sequence ID" value="ETN46198.1"/>
    <property type="molecule type" value="Genomic_DNA"/>
</dbReference>
<dbReference type="OrthoDB" id="5275938at2759"/>
<dbReference type="InParanoid" id="W2SDS7"/>
<evidence type="ECO:0000313" key="1">
    <source>
        <dbReference type="EMBL" id="ETN46198.1"/>
    </source>
</evidence>
<gene>
    <name evidence="1" type="ORF">HMPREF1541_00382</name>
</gene>
<keyword evidence="2" id="KW-1185">Reference proteome</keyword>
<accession>W2SDS7</accession>
<dbReference type="VEuPathDB" id="FungiDB:HMPREF1541_00382"/>
<organism evidence="1 2">
    <name type="scientific">Cyphellophora europaea (strain CBS 101466)</name>
    <name type="common">Phialophora europaea</name>
    <dbReference type="NCBI Taxonomy" id="1220924"/>
    <lineage>
        <taxon>Eukaryota</taxon>
        <taxon>Fungi</taxon>
        <taxon>Dikarya</taxon>
        <taxon>Ascomycota</taxon>
        <taxon>Pezizomycotina</taxon>
        <taxon>Eurotiomycetes</taxon>
        <taxon>Chaetothyriomycetidae</taxon>
        <taxon>Chaetothyriales</taxon>
        <taxon>Cyphellophoraceae</taxon>
        <taxon>Cyphellophora</taxon>
    </lineage>
</organism>
<dbReference type="AlphaFoldDB" id="W2SDS7"/>
<dbReference type="RefSeq" id="XP_008710910.1">
    <property type="nucleotide sequence ID" value="XM_008712688.1"/>
</dbReference>
<evidence type="ECO:0000313" key="2">
    <source>
        <dbReference type="Proteomes" id="UP000030752"/>
    </source>
</evidence>
<dbReference type="GeneID" id="19967721"/>
<reference evidence="1 2" key="1">
    <citation type="submission" date="2013-03" db="EMBL/GenBank/DDBJ databases">
        <title>The Genome Sequence of Phialophora europaea CBS 101466.</title>
        <authorList>
            <consortium name="The Broad Institute Genomics Platform"/>
            <person name="Cuomo C."/>
            <person name="de Hoog S."/>
            <person name="Gorbushina A."/>
            <person name="Walker B."/>
            <person name="Young S.K."/>
            <person name="Zeng Q."/>
            <person name="Gargeya S."/>
            <person name="Fitzgerald M."/>
            <person name="Haas B."/>
            <person name="Abouelleil A."/>
            <person name="Allen A.W."/>
            <person name="Alvarado L."/>
            <person name="Arachchi H.M."/>
            <person name="Berlin A.M."/>
            <person name="Chapman S.B."/>
            <person name="Gainer-Dewar J."/>
            <person name="Goldberg J."/>
            <person name="Griggs A."/>
            <person name="Gujja S."/>
            <person name="Hansen M."/>
            <person name="Howarth C."/>
            <person name="Imamovic A."/>
            <person name="Ireland A."/>
            <person name="Larimer J."/>
            <person name="McCowan C."/>
            <person name="Murphy C."/>
            <person name="Pearson M."/>
            <person name="Poon T.W."/>
            <person name="Priest M."/>
            <person name="Roberts A."/>
            <person name="Saif S."/>
            <person name="Shea T."/>
            <person name="Sisk P."/>
            <person name="Sykes S."/>
            <person name="Wortman J."/>
            <person name="Nusbaum C."/>
            <person name="Birren B."/>
        </authorList>
    </citation>
    <scope>NUCLEOTIDE SEQUENCE [LARGE SCALE GENOMIC DNA]</scope>
    <source>
        <strain evidence="1 2">CBS 101466</strain>
    </source>
</reference>
<sequence length="223" mass="25431">MVFKVFEAMLGSNFAEGQVPHDTVDTAIQLPEDDSNGMKPMLQLAHWEVKNPDESDAQHLPAILLACDKYDCFETFRYLLTPVWVRWLETYVDKALPDLRMLMEAICMCLSFDDSDRFEDRMELLLTNGSSIDVRRYSARSPLVQIMPADFRDGLIAAQARVLTGSRTWLLEHLGSFAPCLMSHDPPCARIERRLGRIYHSIGNTASPIPTTMHGTIHTYRRL</sequence>
<dbReference type="HOGENOM" id="CLU_1240090_0_0_1"/>
<proteinExistence type="predicted"/>